<sequence>MKIAKIKLKLWLYDRAFSLQLFSEKKLSRMKRQERSLARKTGLLRLLSAYAPEERGKGSEYWLSAYQCVPRPKKLLDLCIQKIYSLETLKSMWLLWLSKRRDIPRELSSFPSPRKGSDSLGVLLSTTPGFLFANDICLCVNNETHCKLMVYRTIQRLSEILANNKKKMDESVALADDPDLESSCFSVQGEKISEEECLEMVQQKGEIILNTFWCVVRAFLKKQKVRVYGISPEEDSWICFFDTK</sequence>
<protein>
    <submittedName>
        <fullName evidence="1">Uncharacterized protein</fullName>
    </submittedName>
</protein>
<reference evidence="1" key="1">
    <citation type="submission" date="2023-07" db="EMBL/GenBank/DDBJ databases">
        <authorList>
            <person name="Xia Y."/>
        </authorList>
    </citation>
    <scope>NUCLEOTIDE SEQUENCE</scope>
    <source>
        <strain evidence="1">F</strain>
    </source>
</reference>
<evidence type="ECO:0000313" key="1">
    <source>
        <dbReference type="EMBL" id="WNL49697.1"/>
    </source>
</evidence>
<organism evidence="1">
    <name type="scientific">Marseillevirus sp</name>
    <dbReference type="NCBI Taxonomy" id="2809551"/>
    <lineage>
        <taxon>Viruses</taxon>
        <taxon>Varidnaviria</taxon>
        <taxon>Bamfordvirae</taxon>
        <taxon>Nucleocytoviricota</taxon>
        <taxon>Megaviricetes</taxon>
        <taxon>Pimascovirales</taxon>
        <taxon>Pimascovirales incertae sedis</taxon>
        <taxon>Marseilleviridae</taxon>
        <taxon>Marseillevirus</taxon>
    </lineage>
</organism>
<dbReference type="EMBL" id="OR343188">
    <property type="protein sequence ID" value="WNL49697.1"/>
    <property type="molecule type" value="Genomic_DNA"/>
</dbReference>
<gene>
    <name evidence="1" type="ORF">MarFTMF_181</name>
</gene>
<proteinExistence type="predicted"/>
<accession>A0AA96J0K7</accession>
<name>A0AA96J0K7_9VIRU</name>